<keyword evidence="7" id="KW-1185">Reference proteome</keyword>
<comment type="caution">
    <text evidence="6">The sequence shown here is derived from an EMBL/GenBank/DDBJ whole genome shotgun (WGS) entry which is preliminary data.</text>
</comment>
<sequence length="409" mass="42248">MDGSKVALVLATSAGGVGRHVRSVADGLRERGAKVVVLGPASADELFGFTESGARFVPVEIADRPHPLGDVRAVARIRRLTRDADVVHAHGLRAGGLAALARLRTAPAPLRLGPAAPPLVVTLHNASIAGGLTGAAYATLERVVARGAAEVLAVSPDLEERMRALGARSVGLALVPAPATPPSPDLAPSHEPESSQDARPSQGTAAPSRAAAVPPEDHAAAKRIRAELGAGDAPLILTVARLADQKGLPTLLDAAAGWARLDPPALVVIAGDGPLEAGLRDRIAEENLPVRLLGHRTDVPALLAAADVAVLPSIWEGQPLIVQEVLRAGRPLVATRVGGVPVMVGDAALLVPPGDAGELERAVRRVLEDRALADRLASAAVERASRLPTEDDAVDQLLSVYDRVMRTVF</sequence>
<dbReference type="SUPFAM" id="SSF53756">
    <property type="entry name" value="UDP-Glycosyltransferase/glycogen phosphorylase"/>
    <property type="match status" value="1"/>
</dbReference>
<dbReference type="PANTHER" id="PTHR12526:SF510">
    <property type="entry name" value="D-INOSITOL 3-PHOSPHATE GLYCOSYLTRANSFERASE"/>
    <property type="match status" value="1"/>
</dbReference>
<accession>A0ABP3GGV8</accession>
<evidence type="ECO:0000256" key="2">
    <source>
        <dbReference type="ARBA" id="ARBA00022679"/>
    </source>
</evidence>
<proteinExistence type="predicted"/>
<evidence type="ECO:0000313" key="6">
    <source>
        <dbReference type="EMBL" id="GAA0345203.1"/>
    </source>
</evidence>
<evidence type="ECO:0000256" key="1">
    <source>
        <dbReference type="ARBA" id="ARBA00022676"/>
    </source>
</evidence>
<dbReference type="RefSeq" id="WP_252804853.1">
    <property type="nucleotide sequence ID" value="NZ_BAAABM010000034.1"/>
</dbReference>
<protein>
    <submittedName>
        <fullName evidence="6">Glycosyltransferase family 4 protein</fullName>
    </submittedName>
</protein>
<organism evidence="6 7">
    <name type="scientific">Actinoallomurus spadix</name>
    <dbReference type="NCBI Taxonomy" id="79912"/>
    <lineage>
        <taxon>Bacteria</taxon>
        <taxon>Bacillati</taxon>
        <taxon>Actinomycetota</taxon>
        <taxon>Actinomycetes</taxon>
        <taxon>Streptosporangiales</taxon>
        <taxon>Thermomonosporaceae</taxon>
        <taxon>Actinoallomurus</taxon>
    </lineage>
</organism>
<feature type="domain" description="Glycosyltransferase subfamily 4-like N-terminal" evidence="5">
    <location>
        <begin position="15"/>
        <end position="176"/>
    </location>
</feature>
<keyword evidence="2" id="KW-0808">Transferase</keyword>
<dbReference type="InterPro" id="IPR001296">
    <property type="entry name" value="Glyco_trans_1"/>
</dbReference>
<evidence type="ECO:0000259" key="4">
    <source>
        <dbReference type="Pfam" id="PF00534"/>
    </source>
</evidence>
<feature type="domain" description="Glycosyl transferase family 1" evidence="4">
    <location>
        <begin position="224"/>
        <end position="380"/>
    </location>
</feature>
<dbReference type="PANTHER" id="PTHR12526">
    <property type="entry name" value="GLYCOSYLTRANSFERASE"/>
    <property type="match status" value="1"/>
</dbReference>
<feature type="region of interest" description="Disordered" evidence="3">
    <location>
        <begin position="176"/>
        <end position="220"/>
    </location>
</feature>
<dbReference type="InterPro" id="IPR028098">
    <property type="entry name" value="Glyco_trans_4-like_N"/>
</dbReference>
<evidence type="ECO:0000259" key="5">
    <source>
        <dbReference type="Pfam" id="PF13579"/>
    </source>
</evidence>
<feature type="compositionally biased region" description="Polar residues" evidence="3">
    <location>
        <begin position="195"/>
        <end position="205"/>
    </location>
</feature>
<keyword evidence="1" id="KW-0328">Glycosyltransferase</keyword>
<evidence type="ECO:0000256" key="3">
    <source>
        <dbReference type="SAM" id="MobiDB-lite"/>
    </source>
</evidence>
<gene>
    <name evidence="6" type="ORF">GCM10010151_38520</name>
</gene>
<dbReference type="Pfam" id="PF13579">
    <property type="entry name" value="Glyco_trans_4_4"/>
    <property type="match status" value="1"/>
</dbReference>
<evidence type="ECO:0000313" key="7">
    <source>
        <dbReference type="Proteomes" id="UP001501822"/>
    </source>
</evidence>
<dbReference type="Gene3D" id="3.40.50.2000">
    <property type="entry name" value="Glycogen Phosphorylase B"/>
    <property type="match status" value="3"/>
</dbReference>
<dbReference type="Proteomes" id="UP001501822">
    <property type="component" value="Unassembled WGS sequence"/>
</dbReference>
<name>A0ABP3GGV8_9ACTN</name>
<dbReference type="EMBL" id="BAAABM010000034">
    <property type="protein sequence ID" value="GAA0345203.1"/>
    <property type="molecule type" value="Genomic_DNA"/>
</dbReference>
<dbReference type="Pfam" id="PF00534">
    <property type="entry name" value="Glycos_transf_1"/>
    <property type="match status" value="1"/>
</dbReference>
<reference evidence="7" key="1">
    <citation type="journal article" date="2019" name="Int. J. Syst. Evol. Microbiol.">
        <title>The Global Catalogue of Microorganisms (GCM) 10K type strain sequencing project: providing services to taxonomists for standard genome sequencing and annotation.</title>
        <authorList>
            <consortium name="The Broad Institute Genomics Platform"/>
            <consortium name="The Broad Institute Genome Sequencing Center for Infectious Disease"/>
            <person name="Wu L."/>
            <person name="Ma J."/>
        </authorList>
    </citation>
    <scope>NUCLEOTIDE SEQUENCE [LARGE SCALE GENOMIC DNA]</scope>
    <source>
        <strain evidence="7">JCM 3146</strain>
    </source>
</reference>